<sequence>MKAMRPSLGLGPGALTQQESSEHINSMLTTARELGINSIDASTAHAHPEQHATGSSEQLLGQAQAAERGFAINAAVESNADGRCSLNRGQVWESVKGTLARLGVEQVDVLYIHAPDSETLLEQQAAAMDDLFRQGKFKRLGVANFSLIMLQDYLTICQQNNYVRPSVFAVTYNLIWRFPEAKLIPLLRQHGITVAAQSPLAGGLLAGRFAPEQLRGTEGERYRRTYAGKPGFHAAAADLVALVSPHGMSPAEASLRWLCWHSDWWVGLRGYGGLCRTRLDGGEILDVLGWK</sequence>
<evidence type="ECO:0000313" key="4">
    <source>
        <dbReference type="EMBL" id="OIW28607.1"/>
    </source>
</evidence>
<dbReference type="STRING" id="1408157.A0A1J7IM03"/>
<gene>
    <name evidence="4" type="ORF">CONLIGDRAFT_388506</name>
</gene>
<dbReference type="PANTHER" id="PTHR43364:SF4">
    <property type="entry name" value="NAD(P)-LINKED OXIDOREDUCTASE SUPERFAMILY PROTEIN"/>
    <property type="match status" value="1"/>
</dbReference>
<reference evidence="4 5" key="1">
    <citation type="submission" date="2016-10" db="EMBL/GenBank/DDBJ databases">
        <title>Draft genome sequence of Coniochaeta ligniaria NRRL30616, a lignocellulolytic fungus for bioabatement of inhibitors in plant biomass hydrolysates.</title>
        <authorList>
            <consortium name="DOE Joint Genome Institute"/>
            <person name="Jimenez D.J."/>
            <person name="Hector R.E."/>
            <person name="Riley R."/>
            <person name="Sun H."/>
            <person name="Grigoriev I.V."/>
            <person name="Van Elsas J.D."/>
            <person name="Nichols N.N."/>
        </authorList>
    </citation>
    <scope>NUCLEOTIDE SEQUENCE [LARGE SCALE GENOMIC DNA]</scope>
    <source>
        <strain evidence="4 5">NRRL 30616</strain>
    </source>
</reference>
<dbReference type="GO" id="GO:0005829">
    <property type="term" value="C:cytosol"/>
    <property type="evidence" value="ECO:0007669"/>
    <property type="project" value="TreeGrafter"/>
</dbReference>
<keyword evidence="1" id="KW-0560">Oxidoreductase</keyword>
<dbReference type="SUPFAM" id="SSF51430">
    <property type="entry name" value="NAD(P)-linked oxidoreductase"/>
    <property type="match status" value="1"/>
</dbReference>
<dbReference type="PRINTS" id="PR00069">
    <property type="entry name" value="ALDKETRDTASE"/>
</dbReference>
<dbReference type="Pfam" id="PF00248">
    <property type="entry name" value="Aldo_ket_red"/>
    <property type="match status" value="1"/>
</dbReference>
<dbReference type="InterPro" id="IPR036812">
    <property type="entry name" value="NAD(P)_OxRdtase_dom_sf"/>
</dbReference>
<feature type="domain" description="NADP-dependent oxidoreductase" evidence="3">
    <location>
        <begin position="8"/>
        <end position="259"/>
    </location>
</feature>
<dbReference type="InParanoid" id="A0A1J7IM03"/>
<dbReference type="EMBL" id="KV875098">
    <property type="protein sequence ID" value="OIW28607.1"/>
    <property type="molecule type" value="Genomic_DNA"/>
</dbReference>
<name>A0A1J7IM03_9PEZI</name>
<organism evidence="4 5">
    <name type="scientific">Coniochaeta ligniaria NRRL 30616</name>
    <dbReference type="NCBI Taxonomy" id="1408157"/>
    <lineage>
        <taxon>Eukaryota</taxon>
        <taxon>Fungi</taxon>
        <taxon>Dikarya</taxon>
        <taxon>Ascomycota</taxon>
        <taxon>Pezizomycotina</taxon>
        <taxon>Sordariomycetes</taxon>
        <taxon>Sordariomycetidae</taxon>
        <taxon>Coniochaetales</taxon>
        <taxon>Coniochaetaceae</taxon>
        <taxon>Coniochaeta</taxon>
    </lineage>
</organism>
<evidence type="ECO:0000256" key="1">
    <source>
        <dbReference type="ARBA" id="ARBA00023002"/>
    </source>
</evidence>
<dbReference type="AlphaFoldDB" id="A0A1J7IM03"/>
<dbReference type="InterPro" id="IPR020471">
    <property type="entry name" value="AKR"/>
</dbReference>
<accession>A0A1J7IM03</accession>
<evidence type="ECO:0000256" key="2">
    <source>
        <dbReference type="SAM" id="MobiDB-lite"/>
    </source>
</evidence>
<feature type="region of interest" description="Disordered" evidence="2">
    <location>
        <begin position="1"/>
        <end position="20"/>
    </location>
</feature>
<dbReference type="PANTHER" id="PTHR43364">
    <property type="entry name" value="NADH-SPECIFIC METHYLGLYOXAL REDUCTASE-RELATED"/>
    <property type="match status" value="1"/>
</dbReference>
<keyword evidence="5" id="KW-1185">Reference proteome</keyword>
<dbReference type="InterPro" id="IPR023210">
    <property type="entry name" value="NADP_OxRdtase_dom"/>
</dbReference>
<evidence type="ECO:0000313" key="5">
    <source>
        <dbReference type="Proteomes" id="UP000182658"/>
    </source>
</evidence>
<dbReference type="InterPro" id="IPR050523">
    <property type="entry name" value="AKR_Detox_Biosynth"/>
</dbReference>
<dbReference type="Proteomes" id="UP000182658">
    <property type="component" value="Unassembled WGS sequence"/>
</dbReference>
<evidence type="ECO:0000259" key="3">
    <source>
        <dbReference type="Pfam" id="PF00248"/>
    </source>
</evidence>
<protein>
    <submittedName>
        <fullName evidence="4">Aldo/keto reductase</fullName>
    </submittedName>
</protein>
<dbReference type="GO" id="GO:0016491">
    <property type="term" value="F:oxidoreductase activity"/>
    <property type="evidence" value="ECO:0007669"/>
    <property type="project" value="UniProtKB-KW"/>
</dbReference>
<dbReference type="Gene3D" id="3.20.20.100">
    <property type="entry name" value="NADP-dependent oxidoreductase domain"/>
    <property type="match status" value="1"/>
</dbReference>
<proteinExistence type="predicted"/>
<dbReference type="OrthoDB" id="48988at2759"/>